<evidence type="ECO:0000313" key="1">
    <source>
        <dbReference type="EMBL" id="GMH55809.1"/>
    </source>
</evidence>
<reference evidence="1" key="1">
    <citation type="submission" date="2022-07" db="EMBL/GenBank/DDBJ databases">
        <title>Genome analysis of Parmales, a sister group of diatoms, reveals the evolutionary specialization of diatoms from phago-mixotrophs to photoautotrophs.</title>
        <authorList>
            <person name="Ban H."/>
            <person name="Sato S."/>
            <person name="Yoshikawa S."/>
            <person name="Kazumasa Y."/>
            <person name="Nakamura Y."/>
            <person name="Ichinomiya M."/>
            <person name="Saitoh K."/>
            <person name="Sato N."/>
            <person name="Blanc-Mathieu R."/>
            <person name="Endo H."/>
            <person name="Kuwata A."/>
            <person name="Ogata H."/>
        </authorList>
    </citation>
    <scope>NUCLEOTIDE SEQUENCE</scope>
</reference>
<comment type="caution">
    <text evidence="1">The sequence shown here is derived from an EMBL/GenBank/DDBJ whole genome shotgun (WGS) entry which is preliminary data.</text>
</comment>
<sequence>MEPSPSTIRALLPTPPLLQFKDPLWTLMAP</sequence>
<protein>
    <submittedName>
        <fullName evidence="1">Uncharacterized protein</fullName>
    </submittedName>
</protein>
<dbReference type="Proteomes" id="UP001165082">
    <property type="component" value="Unassembled WGS sequence"/>
</dbReference>
<keyword evidence="2" id="KW-1185">Reference proteome</keyword>
<dbReference type="EMBL" id="BRXZ01004830">
    <property type="protein sequence ID" value="GMH55809.1"/>
    <property type="molecule type" value="Genomic_DNA"/>
</dbReference>
<accession>A0A9W6ZSK4</accession>
<proteinExistence type="predicted"/>
<dbReference type="AlphaFoldDB" id="A0A9W6ZSK4"/>
<organism evidence="1 2">
    <name type="scientific">Triparma retinervis</name>
    <dbReference type="NCBI Taxonomy" id="2557542"/>
    <lineage>
        <taxon>Eukaryota</taxon>
        <taxon>Sar</taxon>
        <taxon>Stramenopiles</taxon>
        <taxon>Ochrophyta</taxon>
        <taxon>Bolidophyceae</taxon>
        <taxon>Parmales</taxon>
        <taxon>Triparmaceae</taxon>
        <taxon>Triparma</taxon>
    </lineage>
</organism>
<name>A0A9W6ZSK4_9STRA</name>
<gene>
    <name evidence="1" type="ORF">TrRE_jg244</name>
</gene>
<evidence type="ECO:0000313" key="2">
    <source>
        <dbReference type="Proteomes" id="UP001165082"/>
    </source>
</evidence>
<feature type="non-terminal residue" evidence="1">
    <location>
        <position position="1"/>
    </location>
</feature>